<feature type="active site" description="Schiff-base intermediate with substrate" evidence="5">
    <location>
        <position position="174"/>
    </location>
</feature>
<dbReference type="InterPro" id="IPR013785">
    <property type="entry name" value="Aldolase_TIM"/>
</dbReference>
<evidence type="ECO:0000256" key="6">
    <source>
        <dbReference type="PIRSR" id="PIRSR001365-2"/>
    </source>
</evidence>
<dbReference type="SUPFAM" id="SSF51569">
    <property type="entry name" value="Aldolase"/>
    <property type="match status" value="1"/>
</dbReference>
<evidence type="ECO:0000256" key="5">
    <source>
        <dbReference type="PIRSR" id="PIRSR001365-1"/>
    </source>
</evidence>
<dbReference type="PRINTS" id="PR00146">
    <property type="entry name" value="DHPICSNTHASE"/>
</dbReference>
<dbReference type="InterPro" id="IPR020625">
    <property type="entry name" value="Schiff_base-form_aldolases_AS"/>
</dbReference>
<gene>
    <name evidence="7" type="ORF">KEC57_04760</name>
</gene>
<feature type="binding site" evidence="6">
    <location>
        <position position="58"/>
    </location>
    <ligand>
        <name>pyruvate</name>
        <dbReference type="ChEBI" id="CHEBI:15361"/>
    </ligand>
</feature>
<evidence type="ECO:0000256" key="3">
    <source>
        <dbReference type="ARBA" id="ARBA00023270"/>
    </source>
</evidence>
<dbReference type="PROSITE" id="PS00666">
    <property type="entry name" value="DHDPS_2"/>
    <property type="match status" value="1"/>
</dbReference>
<proteinExistence type="inferred from homology"/>
<dbReference type="PANTHER" id="PTHR12128:SF66">
    <property type="entry name" value="4-HYDROXY-2-OXOGLUTARATE ALDOLASE, MITOCHONDRIAL"/>
    <property type="match status" value="1"/>
</dbReference>
<dbReference type="PIRSF" id="PIRSF001365">
    <property type="entry name" value="DHDPS"/>
    <property type="match status" value="1"/>
</dbReference>
<dbReference type="AlphaFoldDB" id="A0A9X1LTL9"/>
<name>A0A9X1LTL9_9MICO</name>
<dbReference type="SMART" id="SM01130">
    <property type="entry name" value="DHDPS"/>
    <property type="match status" value="1"/>
</dbReference>
<accession>A0A9X1LTL9</accession>
<feature type="binding site" evidence="6">
    <location>
        <position position="219"/>
    </location>
    <ligand>
        <name>pyruvate</name>
        <dbReference type="ChEBI" id="CHEBI:15361"/>
    </ligand>
</feature>
<dbReference type="RefSeq" id="WP_229383371.1">
    <property type="nucleotide sequence ID" value="NZ_JAGTTN010000001.1"/>
</dbReference>
<dbReference type="GO" id="GO:0044281">
    <property type="term" value="P:small molecule metabolic process"/>
    <property type="evidence" value="ECO:0007669"/>
    <property type="project" value="UniProtKB-ARBA"/>
</dbReference>
<comment type="caution">
    <text evidence="7">The sequence shown here is derived from an EMBL/GenBank/DDBJ whole genome shotgun (WGS) entry which is preliminary data.</text>
</comment>
<reference evidence="7" key="1">
    <citation type="submission" date="2021-04" db="EMBL/GenBank/DDBJ databases">
        <title>Microbacterium tenobrionis sp. nov. and Microbacterium allomyrinae sp. nov., isolated from larvae of Tenobrio molitor and Allomyrina dichotoma, respectively.</title>
        <authorList>
            <person name="Lee S.D."/>
        </authorList>
    </citation>
    <scope>NUCLEOTIDE SEQUENCE</scope>
    <source>
        <strain evidence="7">BWT-G7</strain>
    </source>
</reference>
<protein>
    <submittedName>
        <fullName evidence="7">Dihydrodipicolinate synthase family protein</fullName>
    </submittedName>
</protein>
<dbReference type="Proteomes" id="UP001139354">
    <property type="component" value="Unassembled WGS sequence"/>
</dbReference>
<comment type="similarity">
    <text evidence="1 4">Belongs to the DapA family.</text>
</comment>
<dbReference type="Gene3D" id="3.20.20.70">
    <property type="entry name" value="Aldolase class I"/>
    <property type="match status" value="1"/>
</dbReference>
<keyword evidence="2 4" id="KW-0456">Lyase</keyword>
<dbReference type="CDD" id="cd00408">
    <property type="entry name" value="DHDPS-like"/>
    <property type="match status" value="1"/>
</dbReference>
<evidence type="ECO:0000313" key="7">
    <source>
        <dbReference type="EMBL" id="MCC2031491.1"/>
    </source>
</evidence>
<dbReference type="GO" id="GO:0008840">
    <property type="term" value="F:4-hydroxy-tetrahydrodipicolinate synthase activity"/>
    <property type="evidence" value="ECO:0007669"/>
    <property type="project" value="TreeGrafter"/>
</dbReference>
<dbReference type="PANTHER" id="PTHR12128">
    <property type="entry name" value="DIHYDRODIPICOLINATE SYNTHASE"/>
    <property type="match status" value="1"/>
</dbReference>
<dbReference type="Pfam" id="PF00701">
    <property type="entry name" value="DHDPS"/>
    <property type="match status" value="1"/>
</dbReference>
<organism evidence="7 8">
    <name type="scientific">Microbacterium allomyrinae</name>
    <dbReference type="NCBI Taxonomy" id="2830666"/>
    <lineage>
        <taxon>Bacteria</taxon>
        <taxon>Bacillati</taxon>
        <taxon>Actinomycetota</taxon>
        <taxon>Actinomycetes</taxon>
        <taxon>Micrococcales</taxon>
        <taxon>Microbacteriaceae</taxon>
        <taxon>Microbacterium</taxon>
    </lineage>
</organism>
<evidence type="ECO:0000256" key="2">
    <source>
        <dbReference type="ARBA" id="ARBA00023239"/>
    </source>
</evidence>
<dbReference type="EMBL" id="JAGTTN010000001">
    <property type="protein sequence ID" value="MCC2031491.1"/>
    <property type="molecule type" value="Genomic_DNA"/>
</dbReference>
<keyword evidence="8" id="KW-1185">Reference proteome</keyword>
<evidence type="ECO:0000256" key="1">
    <source>
        <dbReference type="ARBA" id="ARBA00007592"/>
    </source>
</evidence>
<sequence length="324" mass="33816">MLTASQAPLPATVRFAGVVPPVATPLLPDGEIDFAGLERLVDHLVNEGVSGLFALGSTGETAYFTDGQRVDIARTIVGASAGRVPVIAGAIELTSRRVIETAQRLTATGVDAIVTTAPLYTLNSPTEVAAHFRAIAAGIDAPLWAYDVPVRVHSKLSLDLLIELGRDGVIHGVKDSSGDDVGFRRLVAANDAAGRPLQLLTGHEVVVDAIALAGADGVVPGLANVEAAGYVRLWDAATRGDWDTARAEQERLNRLFEIVFQPRGLSGDATGVGAFKAAMKARGIIDHDTMASTVQPIGDEAVARIRAILADLDLLPKAASESQA</sequence>
<feature type="active site" description="Proton donor/acceptor" evidence="5">
    <location>
        <position position="146"/>
    </location>
</feature>
<evidence type="ECO:0000256" key="4">
    <source>
        <dbReference type="PIRNR" id="PIRNR001365"/>
    </source>
</evidence>
<keyword evidence="3" id="KW-0704">Schiff base</keyword>
<evidence type="ECO:0000313" key="8">
    <source>
        <dbReference type="Proteomes" id="UP001139354"/>
    </source>
</evidence>
<dbReference type="InterPro" id="IPR002220">
    <property type="entry name" value="DapA-like"/>
</dbReference>